<dbReference type="EMBL" id="JAERQM010000003">
    <property type="protein sequence ID" value="MBU8544382.1"/>
    <property type="molecule type" value="Genomic_DNA"/>
</dbReference>
<sequence length="353" mass="39486">MALIRAFWHGGALSPYEVLCLSSFVHHGHATELYSYDADLVVPPGVVLRDAAEVLPRSRIYFYANGLGAGSIAGFTNLFRYTLLAQSPGWWVDCDVICLRPDLPEVPVFCAWEGPDHALVGNAILKLPPDDPLLAAMLADHEAFEPGRSWGTSGPYLLTKALRAAGRLAEVQEWPLAYPWHFTRAFDVFDPAEAETVARAAQGAAFQHLWNEMFNCAGMNKLLAPPEGSYLDRLCQEHGVIFPSTLRLRPGDLRRQARATHAAQQWEHAQVEQARLRDLLAQANAEQARLIGLLEKFEALAMAERHETACWRMAHRSEARLRQAAVILHDAMAARLELAEAPIWRRWLRFGRA</sequence>
<organism evidence="1 2">
    <name type="scientific">Falsiroseomonas oleicola</name>
    <dbReference type="NCBI Taxonomy" id="2801474"/>
    <lineage>
        <taxon>Bacteria</taxon>
        <taxon>Pseudomonadati</taxon>
        <taxon>Pseudomonadota</taxon>
        <taxon>Alphaproteobacteria</taxon>
        <taxon>Acetobacterales</taxon>
        <taxon>Roseomonadaceae</taxon>
        <taxon>Falsiroseomonas</taxon>
    </lineage>
</organism>
<evidence type="ECO:0000313" key="1">
    <source>
        <dbReference type="EMBL" id="MBU8544382.1"/>
    </source>
</evidence>
<proteinExistence type="predicted"/>
<dbReference type="Proteomes" id="UP000689967">
    <property type="component" value="Unassembled WGS sequence"/>
</dbReference>
<accession>A0ABS6H6Q7</accession>
<dbReference type="RefSeq" id="WP_216875615.1">
    <property type="nucleotide sequence ID" value="NZ_JAERQM010000003.1"/>
</dbReference>
<evidence type="ECO:0008006" key="3">
    <source>
        <dbReference type="Google" id="ProtNLM"/>
    </source>
</evidence>
<protein>
    <recommendedName>
        <fullName evidence="3">Alpha 1,4-glycosyltransferase domain-containing protein</fullName>
    </recommendedName>
</protein>
<keyword evidence="2" id="KW-1185">Reference proteome</keyword>
<name>A0ABS6H6Q7_9PROT</name>
<reference evidence="1 2" key="1">
    <citation type="submission" date="2021-01" db="EMBL/GenBank/DDBJ databases">
        <title>Roseomonas sp. nov, a bacterium isolated from an oil production mixture in Yumen Oilfield.</title>
        <authorList>
            <person name="Wu D."/>
        </authorList>
    </citation>
    <scope>NUCLEOTIDE SEQUENCE [LARGE SCALE GENOMIC DNA]</scope>
    <source>
        <strain evidence="1 2">ROY-5-3</strain>
    </source>
</reference>
<comment type="caution">
    <text evidence="1">The sequence shown here is derived from an EMBL/GenBank/DDBJ whole genome shotgun (WGS) entry which is preliminary data.</text>
</comment>
<gene>
    <name evidence="1" type="ORF">JJQ90_11735</name>
</gene>
<evidence type="ECO:0000313" key="2">
    <source>
        <dbReference type="Proteomes" id="UP000689967"/>
    </source>
</evidence>